<name>A0AA39QUN3_9LECA</name>
<dbReference type="Proteomes" id="UP001166286">
    <property type="component" value="Unassembled WGS sequence"/>
</dbReference>
<sequence>MVEVKRSRPISMSFFDLFVTPKPRPSDLIQRHATISRDRSGRPALIKTRKKVPKKSDATPAGSTKAEPPASPKTEEPPRTEVTVSTWTVVEDAALLGLIAQRKSWEEISQTLAGKDLEAIQERYRLMFGLVPVEAKGGEAEAKEKSKEGEAKEGGGGNRAKAGEKKGNPWAQRVEVKSKEESKNLWKTPTATQGRNKEFADEDLSTDDISKIIRLQGMKDRYDERKWVELSSRFFDMAGKRIDPDLLRDRLNIQHVSSLAIQMDIASSDNLNRSTIMPLRPSIIRSPSVFRSLPSSTPRRAPRFRKPSTKRRANIVNEVRGYLTPPTPKRIRVKESHTKRTQPTAARKKPTKCSAKEASAYLHTRTPSDRVQQTNSPADHGESTELSRCIPGCTGAVEDALYNKVASMPQEIQYVNASWSTREDQYLVDATLQGISYERISEHLSNRTWIKRPILSCQQRVAFHATRAAGGILLPVAWMLDDPQRDTYLPGIPGKEQTLKYEFQLTNDEYQELALFKYYGRDLYTGNCIFRDDISAARLRLCLKEMDQLDPVVFKRRVIYFKSRAELRRRPYIQRVEAMERAKRQGEEQAMGQREWSAQCMIAVENAKQEGEKRAWLPRESYV</sequence>
<dbReference type="InterPro" id="IPR001005">
    <property type="entry name" value="SANT/Myb"/>
</dbReference>
<evidence type="ECO:0000313" key="4">
    <source>
        <dbReference type="Proteomes" id="UP001166286"/>
    </source>
</evidence>
<feature type="region of interest" description="Disordered" evidence="1">
    <location>
        <begin position="22"/>
        <end position="85"/>
    </location>
</feature>
<feature type="compositionally biased region" description="Basic and acidic residues" evidence="1">
    <location>
        <begin position="174"/>
        <end position="184"/>
    </location>
</feature>
<evidence type="ECO:0000259" key="2">
    <source>
        <dbReference type="PROSITE" id="PS50090"/>
    </source>
</evidence>
<evidence type="ECO:0000313" key="3">
    <source>
        <dbReference type="EMBL" id="KAK0509552.1"/>
    </source>
</evidence>
<dbReference type="AlphaFoldDB" id="A0AA39QUN3"/>
<reference evidence="3" key="1">
    <citation type="submission" date="2023-03" db="EMBL/GenBank/DDBJ databases">
        <title>Complete genome of Cladonia borealis.</title>
        <authorList>
            <person name="Park H."/>
        </authorList>
    </citation>
    <scope>NUCLEOTIDE SEQUENCE</scope>
    <source>
        <strain evidence="3">ANT050790</strain>
    </source>
</reference>
<comment type="caution">
    <text evidence="3">The sequence shown here is derived from an EMBL/GenBank/DDBJ whole genome shotgun (WGS) entry which is preliminary data.</text>
</comment>
<feature type="compositionally biased region" description="Polar residues" evidence="1">
    <location>
        <begin position="185"/>
        <end position="194"/>
    </location>
</feature>
<protein>
    <recommendedName>
        <fullName evidence="2">Myb-like domain-containing protein</fullName>
    </recommendedName>
</protein>
<keyword evidence="4" id="KW-1185">Reference proteome</keyword>
<feature type="compositionally biased region" description="Basic and acidic residues" evidence="1">
    <location>
        <begin position="137"/>
        <end position="153"/>
    </location>
</feature>
<feature type="compositionally biased region" description="Basic residues" evidence="1">
    <location>
        <begin position="339"/>
        <end position="351"/>
    </location>
</feature>
<feature type="domain" description="Myb-like" evidence="2">
    <location>
        <begin position="79"/>
        <end position="128"/>
    </location>
</feature>
<gene>
    <name evidence="3" type="ORF">JMJ35_007946</name>
</gene>
<evidence type="ECO:0000256" key="1">
    <source>
        <dbReference type="SAM" id="MobiDB-lite"/>
    </source>
</evidence>
<dbReference type="EMBL" id="JAFEKC020000018">
    <property type="protein sequence ID" value="KAK0509552.1"/>
    <property type="molecule type" value="Genomic_DNA"/>
</dbReference>
<proteinExistence type="predicted"/>
<feature type="region of interest" description="Disordered" evidence="1">
    <location>
        <begin position="137"/>
        <end position="199"/>
    </location>
</feature>
<organism evidence="3 4">
    <name type="scientific">Cladonia borealis</name>
    <dbReference type="NCBI Taxonomy" id="184061"/>
    <lineage>
        <taxon>Eukaryota</taxon>
        <taxon>Fungi</taxon>
        <taxon>Dikarya</taxon>
        <taxon>Ascomycota</taxon>
        <taxon>Pezizomycotina</taxon>
        <taxon>Lecanoromycetes</taxon>
        <taxon>OSLEUM clade</taxon>
        <taxon>Lecanoromycetidae</taxon>
        <taxon>Lecanorales</taxon>
        <taxon>Lecanorineae</taxon>
        <taxon>Cladoniaceae</taxon>
        <taxon>Cladonia</taxon>
    </lineage>
</organism>
<accession>A0AA39QUN3</accession>
<dbReference type="PROSITE" id="PS50090">
    <property type="entry name" value="MYB_LIKE"/>
    <property type="match status" value="1"/>
</dbReference>
<dbReference type="CDD" id="cd00167">
    <property type="entry name" value="SANT"/>
    <property type="match status" value="1"/>
</dbReference>
<feature type="region of interest" description="Disordered" evidence="1">
    <location>
        <begin position="333"/>
        <end position="386"/>
    </location>
</feature>